<dbReference type="Pfam" id="PF23546">
    <property type="entry name" value="Zn_ribbon_TOP3B"/>
    <property type="match status" value="1"/>
</dbReference>
<dbReference type="InterPro" id="IPR034144">
    <property type="entry name" value="TOPRIM_TopoIII"/>
</dbReference>
<evidence type="ECO:0000313" key="12">
    <source>
        <dbReference type="Proteomes" id="UP001651158"/>
    </source>
</evidence>
<dbReference type="InterPro" id="IPR056452">
    <property type="entry name" value="Zn_ribbon_TOP3B"/>
</dbReference>
<dbReference type="SMART" id="SM00436">
    <property type="entry name" value="TOP1Bc"/>
    <property type="match status" value="1"/>
</dbReference>
<dbReference type="InterPro" id="IPR023406">
    <property type="entry name" value="Topo_IA_AS"/>
</dbReference>
<comment type="caution">
    <text evidence="11">The sequence shown here is derived from an EMBL/GenBank/DDBJ whole genome shotgun (WGS) entry which is preliminary data.</text>
</comment>
<evidence type="ECO:0000256" key="2">
    <source>
        <dbReference type="ARBA" id="ARBA00009446"/>
    </source>
</evidence>
<dbReference type="InterPro" id="IPR000380">
    <property type="entry name" value="Topo_IA"/>
</dbReference>
<feature type="domain" description="Toprim" evidence="9">
    <location>
        <begin position="32"/>
        <end position="177"/>
    </location>
</feature>
<evidence type="ECO:0000256" key="8">
    <source>
        <dbReference type="SAM" id="MobiDB-lite"/>
    </source>
</evidence>
<dbReference type="Gene3D" id="3.40.50.140">
    <property type="match status" value="1"/>
</dbReference>
<evidence type="ECO:0000256" key="5">
    <source>
        <dbReference type="ARBA" id="ARBA00023125"/>
    </source>
</evidence>
<dbReference type="Proteomes" id="UP001651158">
    <property type="component" value="Unassembled WGS sequence"/>
</dbReference>
<dbReference type="CDD" id="cd00186">
    <property type="entry name" value="TOP1Ac"/>
    <property type="match status" value="1"/>
</dbReference>
<evidence type="ECO:0000313" key="11">
    <source>
        <dbReference type="EMBL" id="KAL5109664.1"/>
    </source>
</evidence>
<dbReference type="Gene3D" id="1.10.460.10">
    <property type="entry name" value="Topoisomerase I, domain 2"/>
    <property type="match status" value="1"/>
</dbReference>
<accession>A0ABR4QIL7</accession>
<dbReference type="Gene3D" id="1.10.290.10">
    <property type="entry name" value="Topoisomerase I, domain 4"/>
    <property type="match status" value="1"/>
</dbReference>
<dbReference type="SMART" id="SM00437">
    <property type="entry name" value="TOP1Ac"/>
    <property type="match status" value="1"/>
</dbReference>
<dbReference type="Pfam" id="PF01751">
    <property type="entry name" value="Toprim"/>
    <property type="match status" value="1"/>
</dbReference>
<comment type="catalytic activity">
    <reaction evidence="1 7">
        <text>ATP-independent breakage of single-stranded DNA, followed by passage and rejoining.</text>
        <dbReference type="EC" id="5.6.2.1"/>
    </reaction>
</comment>
<gene>
    <name evidence="11" type="ORF">TcWFU_000279</name>
</gene>
<dbReference type="PRINTS" id="PR00417">
    <property type="entry name" value="PRTPISMRASEI"/>
</dbReference>
<evidence type="ECO:0000256" key="1">
    <source>
        <dbReference type="ARBA" id="ARBA00000213"/>
    </source>
</evidence>
<evidence type="ECO:0000256" key="6">
    <source>
        <dbReference type="ARBA" id="ARBA00023235"/>
    </source>
</evidence>
<dbReference type="InterPro" id="IPR003601">
    <property type="entry name" value="Topo_IA_2"/>
</dbReference>
<dbReference type="InterPro" id="IPR013825">
    <property type="entry name" value="Topo_IA_cen_sub2"/>
</dbReference>
<dbReference type="SUPFAM" id="SSF56712">
    <property type="entry name" value="Prokaryotic type I DNA topoisomerase"/>
    <property type="match status" value="1"/>
</dbReference>
<keyword evidence="6 7" id="KW-0413">Isomerase</keyword>
<dbReference type="InterPro" id="IPR023405">
    <property type="entry name" value="Topo_IA_core_domain"/>
</dbReference>
<dbReference type="PROSITE" id="PS00396">
    <property type="entry name" value="TOPO_IA_1"/>
    <property type="match status" value="1"/>
</dbReference>
<dbReference type="InterPro" id="IPR013497">
    <property type="entry name" value="Topo_IA_cen"/>
</dbReference>
<sequence length="931" mass="103125">MRKVRQRTADSPIGLLQLKRFLANFRGSSMHIVLMVAEKPSLAESLAKIMSHGNHTSRKGSNGACSIHEWNGTFRGSPVRFKMTSVCGHVMALDFVGRFNSWDAVDPIELFFARIEKKEANPKLNMVNFLKKEAKGASSLILWLDCDKEGENICFEVIDAVTPIMGPQAQIYRAHFTAVTDHEVQVAMRNLRQPNKNEALSVDARQETDLRIGCAFTRFQTKFFQGKYGDLNSRLVSFGPCQTPTLGFCVKRHDRIQSFKPEPFWRLTASVVVNEQGDRLPLTWSRDRLFDKEAATVFLNAVSGAEKALVVDVNRKTKVKPRPQGLNTVEMLRVASASLGIGPHAAMVIAERLYTSGFISYPRTESTAYPPSMDLKALLRQHTNHPKWGDIVSDLLKSDFHNPRAGHNAGDHPPIAPMRCTTELSGDAGRLYEYVAQHFIATLMPDCKYETTTVVLSIGDEKFITRASHVLDPGYTRVFTWQAIGRDSEDGDGPDVTLAAALTTPGSSLPLGEKPRLVEGQTSPPGYLTEAELITAMERHGIGTDASIPVHIENIVERAYVEIIPGRRLKPTPLGVVLVHGYHSIDAELVLPHMRRAVEEQLNRIATGEADFHRVLQFVLAIFTTKYRYFVEHIASMDQLFEVSFSSLAECGRPLTRCGKCRRYLKLVDSKPQRLHCPVCSDTYTVPQNGSIRPYKETKCPLDDFELVLWTQGAKGKSMVFCPYCYTNPPFPGQRRNTGCANCLHPTCTFSLAVNGVDACTECPQGTLVLDDSHAPKFRLCCNSCDAIVLFSEAVKSASVRDATCEACTARHLALQIDTSKLKLGDSAMPAKFTGCVFCSDEMCKLLSARKAVNPPATTPNAAFNGHGGTTRGRGSRGSGRRGRGDRLSGCHRVLRQTPLRRVTYRTCRRFALEVQVAMTTNHLSSINANA</sequence>
<keyword evidence="4 7" id="KW-0799">Topoisomerase</keyword>
<feature type="compositionally biased region" description="Gly residues" evidence="8">
    <location>
        <begin position="866"/>
        <end position="878"/>
    </location>
</feature>
<dbReference type="InterPro" id="IPR003602">
    <property type="entry name" value="Topo_IA_DNA-bd_dom"/>
</dbReference>
<dbReference type="PANTHER" id="PTHR11390">
    <property type="entry name" value="PROKARYOTIC DNA TOPOISOMERASE"/>
    <property type="match status" value="1"/>
</dbReference>
<dbReference type="SMART" id="SM00493">
    <property type="entry name" value="TOPRIM"/>
    <property type="match status" value="1"/>
</dbReference>
<dbReference type="PROSITE" id="PS52039">
    <property type="entry name" value="TOPO_IA_2"/>
    <property type="match status" value="1"/>
</dbReference>
<name>A0ABR4QIL7_9CEST</name>
<comment type="function">
    <text evidence="7">Introduces a single-strand break via transesterification at a target site in duplex DNA. Releases the supercoiling and torsional tension of DNA introduced during the DNA replication and transcription by transiently cleaving and rejoining one strand of the DNA duplex. The scissile phosphodiester is attacked by the catalytic tyrosine of the enzyme, resulting in the formation of a DNA-(5'-phosphotyrosyl)-enzyme intermediate and the expulsion of a 3'-OH DNA strand.</text>
</comment>
<dbReference type="Pfam" id="PF01131">
    <property type="entry name" value="Topoisom_bac"/>
    <property type="match status" value="1"/>
</dbReference>
<dbReference type="PANTHER" id="PTHR11390:SF20">
    <property type="entry name" value="DNA TOPOISOMERASE 3-BETA-1"/>
    <property type="match status" value="1"/>
</dbReference>
<evidence type="ECO:0000256" key="3">
    <source>
        <dbReference type="ARBA" id="ARBA00012891"/>
    </source>
</evidence>
<evidence type="ECO:0000256" key="7">
    <source>
        <dbReference type="RuleBase" id="RU362092"/>
    </source>
</evidence>
<dbReference type="EC" id="5.6.2.1" evidence="3 7"/>
<dbReference type="InterPro" id="IPR006171">
    <property type="entry name" value="TOPRIM_dom"/>
</dbReference>
<protein>
    <recommendedName>
        <fullName evidence="3 7">DNA topoisomerase</fullName>
        <ecNumber evidence="3 7">5.6.2.1</ecNumber>
    </recommendedName>
</protein>
<evidence type="ECO:0000259" key="9">
    <source>
        <dbReference type="PROSITE" id="PS50880"/>
    </source>
</evidence>
<organism evidence="11 12">
    <name type="scientific">Taenia crassiceps</name>
    <dbReference type="NCBI Taxonomy" id="6207"/>
    <lineage>
        <taxon>Eukaryota</taxon>
        <taxon>Metazoa</taxon>
        <taxon>Spiralia</taxon>
        <taxon>Lophotrochozoa</taxon>
        <taxon>Platyhelminthes</taxon>
        <taxon>Cestoda</taxon>
        <taxon>Eucestoda</taxon>
        <taxon>Cyclophyllidea</taxon>
        <taxon>Taeniidae</taxon>
        <taxon>Taenia</taxon>
    </lineage>
</organism>
<feature type="region of interest" description="Disordered" evidence="8">
    <location>
        <begin position="857"/>
        <end position="891"/>
    </location>
</feature>
<feature type="domain" description="Topo IA-type catalytic" evidence="10">
    <location>
        <begin position="195"/>
        <end position="627"/>
    </location>
</feature>
<dbReference type="InterPro" id="IPR013824">
    <property type="entry name" value="Topo_IA_cen_sub1"/>
</dbReference>
<evidence type="ECO:0000259" key="10">
    <source>
        <dbReference type="PROSITE" id="PS52039"/>
    </source>
</evidence>
<dbReference type="PROSITE" id="PS50880">
    <property type="entry name" value="TOPRIM"/>
    <property type="match status" value="1"/>
</dbReference>
<comment type="similarity">
    <text evidence="2 7">Belongs to the type IA topoisomerase family.</text>
</comment>
<dbReference type="EMBL" id="JAKROA010000002">
    <property type="protein sequence ID" value="KAL5109664.1"/>
    <property type="molecule type" value="Genomic_DNA"/>
</dbReference>
<dbReference type="Gene3D" id="2.70.20.10">
    <property type="entry name" value="Topoisomerase I, domain 3"/>
    <property type="match status" value="1"/>
</dbReference>
<keyword evidence="5 7" id="KW-0238">DNA-binding</keyword>
<proteinExistence type="inferred from homology"/>
<reference evidence="11 12" key="1">
    <citation type="journal article" date="2022" name="Front. Cell. Infect. Microbiol.">
        <title>The Genomes of Two Strains of Taenia crassiceps the Animal Model for the Study of Human Cysticercosis.</title>
        <authorList>
            <person name="Bobes R.J."/>
            <person name="Estrada K."/>
            <person name="Rios-Valencia D.G."/>
            <person name="Calderon-Gallegos A."/>
            <person name="de la Torre P."/>
            <person name="Carrero J.C."/>
            <person name="Sanchez-Flores A."/>
            <person name="Laclette J.P."/>
        </authorList>
    </citation>
    <scope>NUCLEOTIDE SEQUENCE [LARGE SCALE GENOMIC DNA]</scope>
    <source>
        <strain evidence="11">WFUcys</strain>
    </source>
</reference>
<keyword evidence="12" id="KW-1185">Reference proteome</keyword>
<evidence type="ECO:0000256" key="4">
    <source>
        <dbReference type="ARBA" id="ARBA00023029"/>
    </source>
</evidence>
<dbReference type="InterPro" id="IPR013826">
    <property type="entry name" value="Topo_IA_cen_sub3"/>
</dbReference>
<dbReference type="CDD" id="cd03362">
    <property type="entry name" value="TOPRIM_TopoIA_TopoIII"/>
    <property type="match status" value="1"/>
</dbReference>